<proteinExistence type="predicted"/>
<evidence type="ECO:0000313" key="3">
    <source>
        <dbReference type="Proteomes" id="UP000618931"/>
    </source>
</evidence>
<keyword evidence="1" id="KW-0732">Signal</keyword>
<organism evidence="2 3">
    <name type="scientific">Hymenobacter ruricola</name>
    <dbReference type="NCBI Taxonomy" id="2791023"/>
    <lineage>
        <taxon>Bacteria</taxon>
        <taxon>Pseudomonadati</taxon>
        <taxon>Bacteroidota</taxon>
        <taxon>Cytophagia</taxon>
        <taxon>Cytophagales</taxon>
        <taxon>Hymenobacteraceae</taxon>
        <taxon>Hymenobacter</taxon>
    </lineage>
</organism>
<name>A0ABS0IAP7_9BACT</name>
<dbReference type="Proteomes" id="UP000618931">
    <property type="component" value="Unassembled WGS sequence"/>
</dbReference>
<gene>
    <name evidence="2" type="ORF">I2H31_22160</name>
</gene>
<dbReference type="EMBL" id="JADQDM010000019">
    <property type="protein sequence ID" value="MBF9223821.1"/>
    <property type="molecule type" value="Genomic_DNA"/>
</dbReference>
<accession>A0ABS0IAP7</accession>
<protein>
    <recommendedName>
        <fullName evidence="4">Outer membrane protein beta-barrel domain-containing protein</fullName>
    </recommendedName>
</protein>
<feature type="signal peptide" evidence="1">
    <location>
        <begin position="1"/>
        <end position="25"/>
    </location>
</feature>
<feature type="chain" id="PRO_5047171051" description="Outer membrane protein beta-barrel domain-containing protein" evidence="1">
    <location>
        <begin position="26"/>
        <end position="246"/>
    </location>
</feature>
<sequence>MRFRSWIFGALVAGAGVASSRPAQAQFHREVRHYNRQGRPYYRGPLHLTLGGGTALYNGDLGNAPGDNFLGPAASLGVLYRLTAHMHIGSEFSYLELGARDKLKERGLAFTSTNGLGTVFLRFDLLPDESIFASSVADAPIFQVYVQGGAGLLLYNPKSYLGTARDTKETAFLPPERNDYPALAGAFPVGGGFAVRLTDRLRADLEANYYFTVTDQLDDISLRLGGASRGNDGFGTVMLKLDYALK</sequence>
<reference evidence="2 3" key="1">
    <citation type="submission" date="2020-11" db="EMBL/GenBank/DDBJ databases">
        <authorList>
            <person name="Kim M.K."/>
        </authorList>
    </citation>
    <scope>NUCLEOTIDE SEQUENCE [LARGE SCALE GENOMIC DNA]</scope>
    <source>
        <strain evidence="2 3">BT662</strain>
    </source>
</reference>
<dbReference type="RefSeq" id="WP_196295245.1">
    <property type="nucleotide sequence ID" value="NZ_JADQDM010000019.1"/>
</dbReference>
<evidence type="ECO:0008006" key="4">
    <source>
        <dbReference type="Google" id="ProtNLM"/>
    </source>
</evidence>
<keyword evidence="3" id="KW-1185">Reference proteome</keyword>
<evidence type="ECO:0000313" key="2">
    <source>
        <dbReference type="EMBL" id="MBF9223821.1"/>
    </source>
</evidence>
<evidence type="ECO:0000256" key="1">
    <source>
        <dbReference type="SAM" id="SignalP"/>
    </source>
</evidence>
<comment type="caution">
    <text evidence="2">The sequence shown here is derived from an EMBL/GenBank/DDBJ whole genome shotgun (WGS) entry which is preliminary data.</text>
</comment>